<protein>
    <recommendedName>
        <fullName evidence="9 10">Transcription termination factor Rho</fullName>
        <ecNumber evidence="9 10">3.6.4.-</ecNumber>
    </recommendedName>
    <alternativeName>
        <fullName evidence="9">ATP-dependent helicase Rho</fullName>
    </alternativeName>
</protein>
<keyword evidence="2 9" id="KW-0547">Nucleotide-binding</keyword>
<comment type="caution">
    <text evidence="13">The sequence shown here is derived from an EMBL/GenBank/DDBJ whole genome shotgun (WGS) entry which is preliminary data.</text>
</comment>
<dbReference type="GO" id="GO:0005829">
    <property type="term" value="C:cytosol"/>
    <property type="evidence" value="ECO:0007669"/>
    <property type="project" value="UniProtKB-ARBA"/>
</dbReference>
<dbReference type="Pfam" id="PF07498">
    <property type="entry name" value="Rho_N"/>
    <property type="match status" value="1"/>
</dbReference>
<dbReference type="InterPro" id="IPR011112">
    <property type="entry name" value="Rho-like_N"/>
</dbReference>
<dbReference type="Gene3D" id="3.40.50.300">
    <property type="entry name" value="P-loop containing nucleotide triphosphate hydrolases"/>
    <property type="match status" value="1"/>
</dbReference>
<sequence>MREVKLQDLKSKTPVELLAFAEENEVENASTLRKQELMFAILKQLAATETEIIGEGVVEVLQDGFGFLRSPEANYLPGPDDIYVSPSQIRRFGLRTGDTVEGQIRSPKEGERYFALLKVNTINFEEPEKARHKINFDNLTPLYPDERLKLEHDEPTGTKKDFSPRIIDIVAPIGKGQRGLIVAPPRTGKTVLLQNIAKSITANHPECFLIVLLIDERPEEVTDMQRSVKGEVVSSTFDEPATRHVQVAEMVIEKAKRLVEHGRDVVILLDSITRLGRAYNTVVPSSGKVLTGGVDANALQRPKRFFGAARNIEEGGSLTIIATALIETGSRMDEVIFEEFKGTGNSEVILDRKVSDKRVFPAIDITRSGTRKEELLVPADTLKKMYVLRRILNPMGTVDAIEFLLDKLRQTKTNQDFFDSMNT</sequence>
<evidence type="ECO:0000259" key="12">
    <source>
        <dbReference type="PROSITE" id="PS51856"/>
    </source>
</evidence>
<dbReference type="CDD" id="cd01128">
    <property type="entry name" value="rho_factor_C"/>
    <property type="match status" value="1"/>
</dbReference>
<keyword evidence="1 9" id="KW-0806">Transcription termination</keyword>
<gene>
    <name evidence="9 13" type="primary">rho</name>
    <name evidence="13" type="ORF">D9R14_16885</name>
</gene>
<dbReference type="Proteomes" id="UP000269692">
    <property type="component" value="Unassembled WGS sequence"/>
</dbReference>
<feature type="domain" description="Rho RNA-BD" evidence="12">
    <location>
        <begin position="51"/>
        <end position="126"/>
    </location>
</feature>
<evidence type="ECO:0000256" key="5">
    <source>
        <dbReference type="ARBA" id="ARBA00022840"/>
    </source>
</evidence>
<dbReference type="OrthoDB" id="9805197at2"/>
<dbReference type="InterPro" id="IPR027417">
    <property type="entry name" value="P-loop_NTPase"/>
</dbReference>
<name>A0A3L7A560_9HYPH</name>
<keyword evidence="6 9" id="KW-0694">RNA-binding</keyword>
<dbReference type="GO" id="GO:0016787">
    <property type="term" value="F:hydrolase activity"/>
    <property type="evidence" value="ECO:0007669"/>
    <property type="project" value="UniProtKB-KW"/>
</dbReference>
<feature type="binding site" evidence="9">
    <location>
        <position position="217"/>
    </location>
    <ligand>
        <name>ATP</name>
        <dbReference type="ChEBI" id="CHEBI:30616"/>
    </ligand>
</feature>
<dbReference type="PANTHER" id="PTHR46425:SF1">
    <property type="entry name" value="TRANSCRIPTION TERMINATION FACTOR RHO"/>
    <property type="match status" value="1"/>
</dbReference>
<dbReference type="EC" id="3.6.4.-" evidence="9 10"/>
<keyword evidence="14" id="KW-1185">Reference proteome</keyword>
<dbReference type="InterPro" id="IPR041703">
    <property type="entry name" value="Rho_factor_ATP-bd"/>
</dbReference>
<dbReference type="InterPro" id="IPR004665">
    <property type="entry name" value="Term_rho"/>
</dbReference>
<dbReference type="HAMAP" id="MF_01884">
    <property type="entry name" value="Rho"/>
    <property type="match status" value="1"/>
</dbReference>
<dbReference type="InterPro" id="IPR011113">
    <property type="entry name" value="Rho_RNA-bd"/>
</dbReference>
<dbReference type="Pfam" id="PF00006">
    <property type="entry name" value="ATP-synt_ab"/>
    <property type="match status" value="1"/>
</dbReference>
<comment type="function">
    <text evidence="9">Facilitates transcription termination by a mechanism that involves Rho binding to the nascent RNA, activation of Rho's RNA-dependent ATPase activity, and release of the mRNA from the DNA template.</text>
</comment>
<dbReference type="GO" id="GO:0003723">
    <property type="term" value="F:RNA binding"/>
    <property type="evidence" value="ECO:0007669"/>
    <property type="project" value="UniProtKB-UniRule"/>
</dbReference>
<dbReference type="SMART" id="SM00382">
    <property type="entry name" value="AAA"/>
    <property type="match status" value="1"/>
</dbReference>
<dbReference type="SUPFAM" id="SSF52540">
    <property type="entry name" value="P-loop containing nucleoside triphosphate hydrolases"/>
    <property type="match status" value="1"/>
</dbReference>
<evidence type="ECO:0000256" key="9">
    <source>
        <dbReference type="HAMAP-Rule" id="MF_01884"/>
    </source>
</evidence>
<evidence type="ECO:0000256" key="6">
    <source>
        <dbReference type="ARBA" id="ARBA00022884"/>
    </source>
</evidence>
<keyword evidence="7 9" id="KW-0805">Transcription regulation</keyword>
<comment type="caution">
    <text evidence="9">Lacks conserved residue(s) required for the propagation of feature annotation.</text>
</comment>
<comment type="similarity">
    <text evidence="9 11">Belongs to the Rho family.</text>
</comment>
<dbReference type="InterPro" id="IPR011129">
    <property type="entry name" value="CSD"/>
</dbReference>
<dbReference type="InterPro" id="IPR000194">
    <property type="entry name" value="ATPase_F1/V1/A1_a/bsu_nucl-bd"/>
</dbReference>
<dbReference type="SMART" id="SM00357">
    <property type="entry name" value="CSP"/>
    <property type="match status" value="1"/>
</dbReference>
<reference evidence="13 14" key="1">
    <citation type="submission" date="2018-10" db="EMBL/GenBank/DDBJ databases">
        <title>Xanthobacter tagetidis genome sequencing and assembly.</title>
        <authorList>
            <person name="Maclea K.S."/>
            <person name="Goen A.E."/>
            <person name="Fatima S.A."/>
        </authorList>
    </citation>
    <scope>NUCLEOTIDE SEQUENCE [LARGE SCALE GENOMIC DNA]</scope>
    <source>
        <strain evidence="13 14">ATCC 700314</strain>
    </source>
</reference>
<dbReference type="InterPro" id="IPR012340">
    <property type="entry name" value="NA-bd_OB-fold"/>
</dbReference>
<evidence type="ECO:0000256" key="2">
    <source>
        <dbReference type="ARBA" id="ARBA00022741"/>
    </source>
</evidence>
<dbReference type="Gene3D" id="2.40.50.140">
    <property type="entry name" value="Nucleic acid-binding proteins"/>
    <property type="match status" value="1"/>
</dbReference>
<dbReference type="GO" id="GO:0004386">
    <property type="term" value="F:helicase activity"/>
    <property type="evidence" value="ECO:0007669"/>
    <property type="project" value="UniProtKB-UniRule"/>
</dbReference>
<dbReference type="GO" id="GO:0008186">
    <property type="term" value="F:ATP-dependent activity, acting on RNA"/>
    <property type="evidence" value="ECO:0007669"/>
    <property type="project" value="UniProtKB-UniRule"/>
</dbReference>
<evidence type="ECO:0000313" key="14">
    <source>
        <dbReference type="Proteomes" id="UP000269692"/>
    </source>
</evidence>
<evidence type="ECO:0000256" key="8">
    <source>
        <dbReference type="ARBA" id="ARBA00023163"/>
    </source>
</evidence>
<dbReference type="FunFam" id="3.40.50.300:FF:000072">
    <property type="entry name" value="Transcription termination factor Rho"/>
    <property type="match status" value="1"/>
</dbReference>
<dbReference type="NCBIfam" id="NF006886">
    <property type="entry name" value="PRK09376.1"/>
    <property type="match status" value="1"/>
</dbReference>
<evidence type="ECO:0000256" key="3">
    <source>
        <dbReference type="ARBA" id="ARBA00022801"/>
    </source>
</evidence>
<dbReference type="FunFam" id="2.40.50.140:FF:000010">
    <property type="entry name" value="Transcription termination factor Rho"/>
    <property type="match status" value="1"/>
</dbReference>
<dbReference type="Gene3D" id="1.10.720.10">
    <property type="match status" value="1"/>
</dbReference>
<feature type="binding site" evidence="9">
    <location>
        <begin position="186"/>
        <end position="191"/>
    </location>
    <ligand>
        <name>ATP</name>
        <dbReference type="ChEBI" id="CHEBI:30616"/>
    </ligand>
</feature>
<dbReference type="InterPro" id="IPR003593">
    <property type="entry name" value="AAA+_ATPase"/>
</dbReference>
<dbReference type="EMBL" id="RCTF01000015">
    <property type="protein sequence ID" value="RLP75439.1"/>
    <property type="molecule type" value="Genomic_DNA"/>
</dbReference>
<evidence type="ECO:0000256" key="11">
    <source>
        <dbReference type="PROSITE-ProRule" id="PRU01203"/>
    </source>
</evidence>
<dbReference type="GO" id="GO:0005524">
    <property type="term" value="F:ATP binding"/>
    <property type="evidence" value="ECO:0007669"/>
    <property type="project" value="UniProtKB-UniRule"/>
</dbReference>
<dbReference type="NCBIfam" id="TIGR00767">
    <property type="entry name" value="rho"/>
    <property type="match status" value="1"/>
</dbReference>
<keyword evidence="8 9" id="KW-0804">Transcription</keyword>
<evidence type="ECO:0000256" key="7">
    <source>
        <dbReference type="ARBA" id="ARBA00023015"/>
    </source>
</evidence>
<dbReference type="AlphaFoldDB" id="A0A3L7A560"/>
<dbReference type="GO" id="GO:0006353">
    <property type="term" value="P:DNA-templated transcription termination"/>
    <property type="evidence" value="ECO:0007669"/>
    <property type="project" value="UniProtKB-UniRule"/>
</dbReference>
<dbReference type="CDD" id="cd04459">
    <property type="entry name" value="Rho_CSD"/>
    <property type="match status" value="1"/>
</dbReference>
<proteinExistence type="inferred from homology"/>
<accession>A0A3L7A560</accession>
<dbReference type="SUPFAM" id="SSF50249">
    <property type="entry name" value="Nucleic acid-binding proteins"/>
    <property type="match status" value="1"/>
</dbReference>
<organism evidence="13 14">
    <name type="scientific">Xanthobacter tagetidis</name>
    <dbReference type="NCBI Taxonomy" id="60216"/>
    <lineage>
        <taxon>Bacteria</taxon>
        <taxon>Pseudomonadati</taxon>
        <taxon>Pseudomonadota</taxon>
        <taxon>Alphaproteobacteria</taxon>
        <taxon>Hyphomicrobiales</taxon>
        <taxon>Xanthobacteraceae</taxon>
        <taxon>Xanthobacter</taxon>
    </lineage>
</organism>
<dbReference type="RefSeq" id="WP_121624513.1">
    <property type="nucleotide sequence ID" value="NZ_JACIIW010000005.1"/>
</dbReference>
<keyword evidence="3 9" id="KW-0378">Hydrolase</keyword>
<dbReference type="PANTHER" id="PTHR46425">
    <property type="entry name" value="TRANSCRIPTION TERMINATION FACTOR RHO"/>
    <property type="match status" value="1"/>
</dbReference>
<evidence type="ECO:0000313" key="13">
    <source>
        <dbReference type="EMBL" id="RLP75439.1"/>
    </source>
</evidence>
<evidence type="ECO:0000256" key="1">
    <source>
        <dbReference type="ARBA" id="ARBA00022472"/>
    </source>
</evidence>
<feature type="binding site" evidence="9">
    <location>
        <begin position="174"/>
        <end position="179"/>
    </location>
    <ligand>
        <name>ATP</name>
        <dbReference type="ChEBI" id="CHEBI:30616"/>
    </ligand>
</feature>
<evidence type="ECO:0000256" key="10">
    <source>
        <dbReference type="NCBIfam" id="TIGR00767"/>
    </source>
</evidence>
<dbReference type="SMART" id="SM00959">
    <property type="entry name" value="Rho_N"/>
    <property type="match status" value="1"/>
</dbReference>
<evidence type="ECO:0000256" key="4">
    <source>
        <dbReference type="ARBA" id="ARBA00022806"/>
    </source>
</evidence>
<dbReference type="Pfam" id="PF07497">
    <property type="entry name" value="Rho_RNA_bind"/>
    <property type="match status" value="1"/>
</dbReference>
<dbReference type="InterPro" id="IPR036269">
    <property type="entry name" value="Rho_N_sf"/>
</dbReference>
<dbReference type="SUPFAM" id="SSF68912">
    <property type="entry name" value="Rho N-terminal domain-like"/>
    <property type="match status" value="1"/>
</dbReference>
<keyword evidence="5 9" id="KW-0067">ATP-binding</keyword>
<keyword evidence="4 9" id="KW-0347">Helicase</keyword>
<comment type="subunit">
    <text evidence="9">Homohexamer. The homohexamer assembles into an open ring structure.</text>
</comment>
<dbReference type="PROSITE" id="PS51856">
    <property type="entry name" value="RHO_RNA_BD"/>
    <property type="match status" value="1"/>
</dbReference>